<dbReference type="EMBL" id="MYFO01000007">
    <property type="protein sequence ID" value="TFE89246.1"/>
    <property type="molecule type" value="Genomic_DNA"/>
</dbReference>
<keyword evidence="3" id="KW-1185">Reference proteome</keyword>
<feature type="region of interest" description="Disordered" evidence="1">
    <location>
        <begin position="213"/>
        <end position="311"/>
    </location>
</feature>
<dbReference type="Proteomes" id="UP000298246">
    <property type="component" value="Unassembled WGS sequence"/>
</dbReference>
<gene>
    <name evidence="2" type="ORF">B5M42_07215</name>
</gene>
<evidence type="ECO:0000256" key="1">
    <source>
        <dbReference type="SAM" id="MobiDB-lite"/>
    </source>
</evidence>
<dbReference type="AlphaFoldDB" id="A0A4Y8Q609"/>
<name>A0A4Y8Q609_9BACL</name>
<dbReference type="Gene3D" id="3.40.50.2000">
    <property type="entry name" value="Glycogen Phosphorylase B"/>
    <property type="match status" value="2"/>
</dbReference>
<dbReference type="SUPFAM" id="SSF53756">
    <property type="entry name" value="UDP-Glycosyltransferase/glycogen phosphorylase"/>
    <property type="match status" value="2"/>
</dbReference>
<sequence length="528" mass="56649">MRILLAASSWTETLGHAVRSIAVAEQALAAGHEVAFLAPASYHEWAPAGVTCYATTPKPDFISETQLFFGFHTYEDVMYVSGYGDDKPIRETIEREREVIREFRPDLIWNDEQYTIGASAALEQVEVVSLVTWPLHPDFNKQVEKELPQRNLVLRRMRSAWNRVLTSYGLPPVGHLGELLFDRSQARVAPTSPLLEPELAELAELAKHADLAGPVGMSGQANPASPVGTSGQASPASQVGTSGQASPASPVGLSGQASPADPAGMSGQASPAGPVEMSGQASPAGPVGLSEPAGRPQLAGQGKQAELSGITGPNGTGVHYVGQIAPKGLFAETPSWLDAWCKEPEGTPTVYVYLSSLPIGINTKEAFEALYRGLEATGFRVIFALGKFNEIADSLELPTQSERIRFERFVPGEAVMAKAQLAIFPASHNMLMSALSHNVPCLLFPDMFERSYNAARMAEAGFATVGGEADLTPETIERLARETIARFHATEGEPRRKALLDDLQGRGGARAVLALMERIFAGRRELPV</sequence>
<accession>A0A4Y8Q609</accession>
<organism evidence="2 3">
    <name type="scientific">Paenibacillus athensensis</name>
    <dbReference type="NCBI Taxonomy" id="1967502"/>
    <lineage>
        <taxon>Bacteria</taxon>
        <taxon>Bacillati</taxon>
        <taxon>Bacillota</taxon>
        <taxon>Bacilli</taxon>
        <taxon>Bacillales</taxon>
        <taxon>Paenibacillaceae</taxon>
        <taxon>Paenibacillus</taxon>
    </lineage>
</organism>
<proteinExistence type="predicted"/>
<dbReference type="RefSeq" id="WP_134751242.1">
    <property type="nucleotide sequence ID" value="NZ_MYFO02000005.1"/>
</dbReference>
<dbReference type="OrthoDB" id="2588963at2"/>
<reference evidence="2 3" key="1">
    <citation type="submission" date="2017-03" db="EMBL/GenBank/DDBJ databases">
        <title>Isolation of Levoglucosan Utilizing Bacteria.</title>
        <authorList>
            <person name="Arya A.S."/>
        </authorList>
    </citation>
    <scope>NUCLEOTIDE SEQUENCE [LARGE SCALE GENOMIC DNA]</scope>
    <source>
        <strain evidence="2 3">MEC069</strain>
    </source>
</reference>
<protein>
    <submittedName>
        <fullName evidence="2">Uncharacterized protein</fullName>
    </submittedName>
</protein>
<feature type="compositionally biased region" description="Polar residues" evidence="1">
    <location>
        <begin position="219"/>
        <end position="247"/>
    </location>
</feature>
<evidence type="ECO:0000313" key="2">
    <source>
        <dbReference type="EMBL" id="TFE89246.1"/>
    </source>
</evidence>
<evidence type="ECO:0000313" key="3">
    <source>
        <dbReference type="Proteomes" id="UP000298246"/>
    </source>
</evidence>
<comment type="caution">
    <text evidence="2">The sequence shown here is derived from an EMBL/GenBank/DDBJ whole genome shotgun (WGS) entry which is preliminary data.</text>
</comment>